<sequence length="130" mass="15033">MNYNDTIGAKLKKNEKTIKKACQVFSDIDQQFSKISTPLDIYNELCSIMHLFDAMIQHPNIETHVIYQTMPLQENYPSSPIIEEIIDEDPKFINDWIVNKIGNFQIGILNDAKLEDIIKSTLVNITYVKQ</sequence>
<gene>
    <name evidence="1" type="ORF">Indivirus_2_89</name>
</gene>
<proteinExistence type="predicted"/>
<dbReference type="EMBL" id="KY684086">
    <property type="protein sequence ID" value="ARF09710.1"/>
    <property type="molecule type" value="Genomic_DNA"/>
</dbReference>
<name>A0A1V0SDB1_9VIRU</name>
<reference evidence="1" key="1">
    <citation type="journal article" date="2017" name="Science">
        <title>Giant viruses with an expanded complement of translation system components.</title>
        <authorList>
            <person name="Schulz F."/>
            <person name="Yutin N."/>
            <person name="Ivanova N.N."/>
            <person name="Ortega D.R."/>
            <person name="Lee T.K."/>
            <person name="Vierheilig J."/>
            <person name="Daims H."/>
            <person name="Horn M."/>
            <person name="Wagner M."/>
            <person name="Jensen G.J."/>
            <person name="Kyrpides N.C."/>
            <person name="Koonin E.V."/>
            <person name="Woyke T."/>
        </authorList>
    </citation>
    <scope>NUCLEOTIDE SEQUENCE</scope>
    <source>
        <strain evidence="1">ILV1</strain>
    </source>
</reference>
<evidence type="ECO:0000313" key="1">
    <source>
        <dbReference type="EMBL" id="ARF09710.1"/>
    </source>
</evidence>
<accession>A0A1V0SDB1</accession>
<protein>
    <submittedName>
        <fullName evidence="1">Uncharacterized protein</fullName>
    </submittedName>
</protein>
<organism evidence="1">
    <name type="scientific">Indivirus ILV1</name>
    <dbReference type="NCBI Taxonomy" id="1977633"/>
    <lineage>
        <taxon>Viruses</taxon>
        <taxon>Varidnaviria</taxon>
        <taxon>Bamfordvirae</taxon>
        <taxon>Nucleocytoviricota</taxon>
        <taxon>Megaviricetes</taxon>
        <taxon>Imitervirales</taxon>
        <taxon>Mimiviridae</taxon>
        <taxon>Klosneuvirinae</taxon>
        <taxon>Indivirus</taxon>
    </lineage>
</organism>